<dbReference type="InterPro" id="IPR001164">
    <property type="entry name" value="ArfGAP_dom"/>
</dbReference>
<feature type="domain" description="Arf-GAP" evidence="7">
    <location>
        <begin position="7"/>
        <end position="124"/>
    </location>
</feature>
<dbReference type="GO" id="GO:0005096">
    <property type="term" value="F:GTPase activator activity"/>
    <property type="evidence" value="ECO:0007669"/>
    <property type="project" value="UniProtKB-KW"/>
</dbReference>
<dbReference type="GO" id="GO:0000139">
    <property type="term" value="C:Golgi membrane"/>
    <property type="evidence" value="ECO:0007669"/>
    <property type="project" value="TreeGrafter"/>
</dbReference>
<dbReference type="OMA" id="GGWAGWD"/>
<dbReference type="Pfam" id="PF01412">
    <property type="entry name" value="ArfGap"/>
    <property type="match status" value="1"/>
</dbReference>
<dbReference type="OrthoDB" id="983479at2759"/>
<evidence type="ECO:0000313" key="8">
    <source>
        <dbReference type="EnsemblMetazoa" id="G1618.2:cds"/>
    </source>
</evidence>
<feature type="region of interest" description="Disordered" evidence="6">
    <location>
        <begin position="193"/>
        <end position="223"/>
    </location>
</feature>
<dbReference type="InterPro" id="IPR037278">
    <property type="entry name" value="ARFGAP/RecO"/>
</dbReference>
<evidence type="ECO:0000256" key="5">
    <source>
        <dbReference type="PROSITE-ProRule" id="PRU00288"/>
    </source>
</evidence>
<feature type="region of interest" description="Disordered" evidence="6">
    <location>
        <begin position="341"/>
        <end position="532"/>
    </location>
</feature>
<feature type="compositionally biased region" description="Basic and acidic residues" evidence="6">
    <location>
        <begin position="440"/>
        <end position="459"/>
    </location>
</feature>
<evidence type="ECO:0000256" key="6">
    <source>
        <dbReference type="SAM" id="MobiDB-lite"/>
    </source>
</evidence>
<feature type="compositionally biased region" description="Basic and acidic residues" evidence="6">
    <location>
        <begin position="193"/>
        <end position="202"/>
    </location>
</feature>
<name>A0A8W8IXW9_MAGGI</name>
<keyword evidence="9" id="KW-1185">Reference proteome</keyword>
<organism evidence="8 9">
    <name type="scientific">Magallana gigas</name>
    <name type="common">Pacific oyster</name>
    <name type="synonym">Crassostrea gigas</name>
    <dbReference type="NCBI Taxonomy" id="29159"/>
    <lineage>
        <taxon>Eukaryota</taxon>
        <taxon>Metazoa</taxon>
        <taxon>Spiralia</taxon>
        <taxon>Lophotrochozoa</taxon>
        <taxon>Mollusca</taxon>
        <taxon>Bivalvia</taxon>
        <taxon>Autobranchia</taxon>
        <taxon>Pteriomorphia</taxon>
        <taxon>Ostreida</taxon>
        <taxon>Ostreoidea</taxon>
        <taxon>Ostreidae</taxon>
        <taxon>Magallana</taxon>
    </lineage>
</organism>
<dbReference type="Gene3D" id="1.10.220.150">
    <property type="entry name" value="Arf GTPase activating protein"/>
    <property type="match status" value="1"/>
</dbReference>
<dbReference type="AlphaFoldDB" id="A0A8W8IXW9"/>
<feature type="compositionally biased region" description="Low complexity" evidence="6">
    <location>
        <begin position="460"/>
        <end position="476"/>
    </location>
</feature>
<feature type="compositionally biased region" description="Acidic residues" evidence="6">
    <location>
        <begin position="512"/>
        <end position="521"/>
    </location>
</feature>
<evidence type="ECO:0000256" key="2">
    <source>
        <dbReference type="ARBA" id="ARBA00022723"/>
    </source>
</evidence>
<feature type="compositionally biased region" description="Polar residues" evidence="6">
    <location>
        <begin position="143"/>
        <end position="158"/>
    </location>
</feature>
<dbReference type="PROSITE" id="PS50115">
    <property type="entry name" value="ARFGAP"/>
    <property type="match status" value="1"/>
</dbReference>
<dbReference type="PRINTS" id="PR00405">
    <property type="entry name" value="REVINTRACTNG"/>
</dbReference>
<dbReference type="FunFam" id="1.10.220.150:FF:000014">
    <property type="entry name" value="ADP-ribosylation factor GTPase-activating protein"/>
    <property type="match status" value="1"/>
</dbReference>
<reference evidence="8" key="1">
    <citation type="submission" date="2022-08" db="UniProtKB">
        <authorList>
            <consortium name="EnsemblMetazoa"/>
        </authorList>
    </citation>
    <scope>IDENTIFICATION</scope>
    <source>
        <strain evidence="8">05x7-T-G4-1.051#20</strain>
    </source>
</reference>
<dbReference type="EnsemblMetazoa" id="G1618.1">
    <property type="protein sequence ID" value="G1618.1:cds"/>
    <property type="gene ID" value="G1618"/>
</dbReference>
<dbReference type="CDD" id="cd08830">
    <property type="entry name" value="ArfGap_ArfGap1"/>
    <property type="match status" value="1"/>
</dbReference>
<feature type="compositionally biased region" description="Acidic residues" evidence="6">
    <location>
        <begin position="372"/>
        <end position="385"/>
    </location>
</feature>
<evidence type="ECO:0000256" key="3">
    <source>
        <dbReference type="ARBA" id="ARBA00022771"/>
    </source>
</evidence>
<dbReference type="InterPro" id="IPR038508">
    <property type="entry name" value="ArfGAP_dom_sf"/>
</dbReference>
<keyword evidence="2" id="KW-0479">Metal-binding</keyword>
<evidence type="ECO:0000259" key="7">
    <source>
        <dbReference type="PROSITE" id="PS50115"/>
    </source>
</evidence>
<proteinExistence type="predicted"/>
<dbReference type="EnsemblMetazoa" id="G1618.2">
    <property type="protein sequence ID" value="G1618.2:cds"/>
    <property type="gene ID" value="G1618"/>
</dbReference>
<evidence type="ECO:0000256" key="1">
    <source>
        <dbReference type="ARBA" id="ARBA00022468"/>
    </source>
</evidence>
<keyword evidence="4" id="KW-0862">Zinc</keyword>
<evidence type="ECO:0000256" key="4">
    <source>
        <dbReference type="ARBA" id="ARBA00022833"/>
    </source>
</evidence>
<evidence type="ECO:0000313" key="9">
    <source>
        <dbReference type="Proteomes" id="UP000005408"/>
    </source>
</evidence>
<accession>A0A8W8IXW9</accession>
<keyword evidence="3 5" id="KW-0863">Zinc-finger</keyword>
<dbReference type="GO" id="GO:0030100">
    <property type="term" value="P:regulation of endocytosis"/>
    <property type="evidence" value="ECO:0007669"/>
    <property type="project" value="TreeGrafter"/>
</dbReference>
<sequence>MASPRTKRVLKDIRLKDDNNKCFECGAHNPQWVSVSYGIWICLECSGKHRGLGVHLSFVRSVSMDKWKDSELEKMKAGGNRKALEFFQSQSDFSDGMSIQDKYNSKAAALLRDKITTEAEGKSWSISTSSAKDYVAFKPRSTLPKSSSYSKPHSNGYSNFGADDSYQDNYQDAEFYKSDDFKKKRDDFFDRQQRENANRPDDLPPSQGGKYVGFGSSPAPQSKNDDFFDTTLSSLSSGWSSFTIGATKFASVASEKAAKAASAASKKTKEFGLTVNESVIKPTKEKVKEGKILDDVSTSMSSFASRVKEGTLINDVGTSMSGFAAKISSKGWTNFSLWGDSKSPTGGPGEKSSLLLDKSSNSSDPSQNSLLDNEDDSWGGWEETDSYQSKKESSSQSKKKNKPQKLTEEDEFEAWLNDDAPLQSSKSKSKSKDEWDDWGEEKTEKKSKKSDKSVKKSGDKSSSGGDGWSDVNWDSDFASPQKQKQPLVGNLLDFGEEEEVAKGTSSGWDNEVWADEDDDDNWQSLEENSKLK</sequence>
<dbReference type="SUPFAM" id="SSF57863">
    <property type="entry name" value="ArfGap/RecO-like zinc finger"/>
    <property type="match status" value="1"/>
</dbReference>
<dbReference type="GO" id="GO:0008270">
    <property type="term" value="F:zinc ion binding"/>
    <property type="evidence" value="ECO:0007669"/>
    <property type="project" value="UniProtKB-KW"/>
</dbReference>
<dbReference type="GO" id="GO:0032012">
    <property type="term" value="P:regulation of ARF protein signal transduction"/>
    <property type="evidence" value="ECO:0007669"/>
    <property type="project" value="TreeGrafter"/>
</dbReference>
<dbReference type="Proteomes" id="UP000005408">
    <property type="component" value="Unassembled WGS sequence"/>
</dbReference>
<protein>
    <recommendedName>
        <fullName evidence="7">Arf-GAP domain-containing protein</fullName>
    </recommendedName>
</protein>
<keyword evidence="1" id="KW-0343">GTPase activation</keyword>
<dbReference type="PANTHER" id="PTHR46395:SF1">
    <property type="entry name" value="ADP-RIBOSYLATION FACTOR GTPASE-ACTIVATING PROTEIN 1"/>
    <property type="match status" value="1"/>
</dbReference>
<feature type="region of interest" description="Disordered" evidence="6">
    <location>
        <begin position="142"/>
        <end position="165"/>
    </location>
</feature>
<feature type="compositionally biased region" description="Low complexity" evidence="6">
    <location>
        <begin position="352"/>
        <end position="371"/>
    </location>
</feature>
<dbReference type="SMART" id="SM00105">
    <property type="entry name" value="ArfGap"/>
    <property type="match status" value="1"/>
</dbReference>
<dbReference type="PANTHER" id="PTHR46395">
    <property type="entry name" value="ADP-RIBOSYLATION FACTOR GTPASE-ACTIVATING PROTEIN 1"/>
    <property type="match status" value="1"/>
</dbReference>